<evidence type="ECO:0000259" key="4">
    <source>
        <dbReference type="Pfam" id="PF00891"/>
    </source>
</evidence>
<dbReference type="GO" id="GO:0046983">
    <property type="term" value="F:protein dimerization activity"/>
    <property type="evidence" value="ECO:0007669"/>
    <property type="project" value="InterPro"/>
</dbReference>
<keyword evidence="2" id="KW-0808">Transferase</keyword>
<dbReference type="PANTHER" id="PTHR43712">
    <property type="entry name" value="PUTATIVE (AFU_ORTHOLOGUE AFUA_4G14580)-RELATED"/>
    <property type="match status" value="1"/>
</dbReference>
<dbReference type="InterPro" id="IPR022657">
    <property type="entry name" value="De-COase2_CS"/>
</dbReference>
<name>M2PSQ7_CERS8</name>
<dbReference type="InterPro" id="IPR001077">
    <property type="entry name" value="COMT_C"/>
</dbReference>
<proteinExistence type="predicted"/>
<protein>
    <submittedName>
        <fullName evidence="6">Uncharacterized protein</fullName>
    </submittedName>
</protein>
<dbReference type="SUPFAM" id="SSF46785">
    <property type="entry name" value="Winged helix' DNA-binding domain"/>
    <property type="match status" value="1"/>
</dbReference>
<dbReference type="GO" id="GO:0008171">
    <property type="term" value="F:O-methyltransferase activity"/>
    <property type="evidence" value="ECO:0007669"/>
    <property type="project" value="InterPro"/>
</dbReference>
<organism evidence="6 7">
    <name type="scientific">Ceriporiopsis subvermispora (strain B)</name>
    <name type="common">White-rot fungus</name>
    <name type="synonym">Gelatoporia subvermispora</name>
    <dbReference type="NCBI Taxonomy" id="914234"/>
    <lineage>
        <taxon>Eukaryota</taxon>
        <taxon>Fungi</taxon>
        <taxon>Dikarya</taxon>
        <taxon>Basidiomycota</taxon>
        <taxon>Agaricomycotina</taxon>
        <taxon>Agaricomycetes</taxon>
        <taxon>Polyporales</taxon>
        <taxon>Gelatoporiaceae</taxon>
        <taxon>Gelatoporia</taxon>
    </lineage>
</organism>
<dbReference type="InterPro" id="IPR016461">
    <property type="entry name" value="COMT-like"/>
</dbReference>
<dbReference type="Gene3D" id="1.10.10.10">
    <property type="entry name" value="Winged helix-like DNA-binding domain superfamily/Winged helix DNA-binding domain"/>
    <property type="match status" value="1"/>
</dbReference>
<keyword evidence="7" id="KW-1185">Reference proteome</keyword>
<dbReference type="PANTHER" id="PTHR43712:SF2">
    <property type="entry name" value="O-METHYLTRANSFERASE CICE"/>
    <property type="match status" value="1"/>
</dbReference>
<dbReference type="InterPro" id="IPR029063">
    <property type="entry name" value="SAM-dependent_MTases_sf"/>
</dbReference>
<dbReference type="AlphaFoldDB" id="M2PSQ7"/>
<keyword evidence="3" id="KW-0949">S-adenosyl-L-methionine</keyword>
<evidence type="ECO:0000256" key="2">
    <source>
        <dbReference type="ARBA" id="ARBA00022679"/>
    </source>
</evidence>
<gene>
    <name evidence="6" type="ORF">CERSUDRAFT_112014</name>
</gene>
<dbReference type="EMBL" id="KB445793">
    <property type="protein sequence ID" value="EMD39709.1"/>
    <property type="molecule type" value="Genomic_DNA"/>
</dbReference>
<dbReference type="PROSITE" id="PS00879">
    <property type="entry name" value="ODR_DC_2_2"/>
    <property type="match status" value="1"/>
</dbReference>
<dbReference type="SUPFAM" id="SSF53335">
    <property type="entry name" value="S-adenosyl-L-methionine-dependent methyltransferases"/>
    <property type="match status" value="1"/>
</dbReference>
<feature type="domain" description="O-methyltransferase dimerisation" evidence="5">
    <location>
        <begin position="79"/>
        <end position="153"/>
    </location>
</feature>
<dbReference type="Proteomes" id="UP000016930">
    <property type="component" value="Unassembled WGS sequence"/>
</dbReference>
<sequence>MSVIKELARIINEGVNTIQSKCDASGKPFPSLDEPYTPESDAVRIQVIADALPIIAAANQLIATLQIPAMSIIVASGYVHVSAAFATIAKANVVEALREAGPQGLHVKEIVEKIKKPMDPAKLARMLRICATYHIFREVAPDVFTNNRISSLLDKGKPLKEILAKPLEAFDESPGCAAFVDILIDESFKAAAVTQDHLMDPSTAFSDEPNQLPIQRAMHTNKALFEWYDEPGNELRRRRFNIAMKESVKFEVPGAILQGFDWGALPKGSKVVDVGGGIGGTTMALYDIHKHLRYVIQDREAVIKQAQQVWQTERPEALENDTLALQPHNFFEKQPVKDASVFLLRTVIHDWSDRYARTILTHLRAAAAPYTQLVLVDQVAPLACSEDGISDVPGATAPTAPPPLLPNFGLAGSMVYNLDIQMILLCGGEERTVLKISQLLSSAGWKLQRIARVPGNLLHKIIATPA</sequence>
<dbReference type="GO" id="GO:0032259">
    <property type="term" value="P:methylation"/>
    <property type="evidence" value="ECO:0007669"/>
    <property type="project" value="UniProtKB-KW"/>
</dbReference>
<evidence type="ECO:0000313" key="7">
    <source>
        <dbReference type="Proteomes" id="UP000016930"/>
    </source>
</evidence>
<dbReference type="OrthoDB" id="2410195at2759"/>
<dbReference type="Pfam" id="PF08100">
    <property type="entry name" value="Dimerisation"/>
    <property type="match status" value="1"/>
</dbReference>
<evidence type="ECO:0000256" key="3">
    <source>
        <dbReference type="ARBA" id="ARBA00022691"/>
    </source>
</evidence>
<dbReference type="Pfam" id="PF00891">
    <property type="entry name" value="Methyltransf_2"/>
    <property type="match status" value="1"/>
</dbReference>
<dbReference type="Gene3D" id="3.40.50.150">
    <property type="entry name" value="Vaccinia Virus protein VP39"/>
    <property type="match status" value="1"/>
</dbReference>
<evidence type="ECO:0000313" key="6">
    <source>
        <dbReference type="EMBL" id="EMD39709.1"/>
    </source>
</evidence>
<keyword evidence="1" id="KW-0489">Methyltransferase</keyword>
<dbReference type="HOGENOM" id="CLU_005533_0_3_1"/>
<reference evidence="6 7" key="1">
    <citation type="journal article" date="2012" name="Proc. Natl. Acad. Sci. U.S.A.">
        <title>Comparative genomics of Ceriporiopsis subvermispora and Phanerochaete chrysosporium provide insight into selective ligninolysis.</title>
        <authorList>
            <person name="Fernandez-Fueyo E."/>
            <person name="Ruiz-Duenas F.J."/>
            <person name="Ferreira P."/>
            <person name="Floudas D."/>
            <person name="Hibbett D.S."/>
            <person name="Canessa P."/>
            <person name="Larrondo L.F."/>
            <person name="James T.Y."/>
            <person name="Seelenfreund D."/>
            <person name="Lobos S."/>
            <person name="Polanco R."/>
            <person name="Tello M."/>
            <person name="Honda Y."/>
            <person name="Watanabe T."/>
            <person name="Watanabe T."/>
            <person name="Ryu J.S."/>
            <person name="Kubicek C.P."/>
            <person name="Schmoll M."/>
            <person name="Gaskell J."/>
            <person name="Hammel K.E."/>
            <person name="St John F.J."/>
            <person name="Vanden Wymelenberg A."/>
            <person name="Sabat G."/>
            <person name="Splinter BonDurant S."/>
            <person name="Syed K."/>
            <person name="Yadav J.S."/>
            <person name="Doddapaneni H."/>
            <person name="Subramanian V."/>
            <person name="Lavin J.L."/>
            <person name="Oguiza J.A."/>
            <person name="Perez G."/>
            <person name="Pisabarro A.G."/>
            <person name="Ramirez L."/>
            <person name="Santoyo F."/>
            <person name="Master E."/>
            <person name="Coutinho P.M."/>
            <person name="Henrissat B."/>
            <person name="Lombard V."/>
            <person name="Magnuson J.K."/>
            <person name="Kuees U."/>
            <person name="Hori C."/>
            <person name="Igarashi K."/>
            <person name="Samejima M."/>
            <person name="Held B.W."/>
            <person name="Barry K.W."/>
            <person name="LaButti K.M."/>
            <person name="Lapidus A."/>
            <person name="Lindquist E.A."/>
            <person name="Lucas S.M."/>
            <person name="Riley R."/>
            <person name="Salamov A.A."/>
            <person name="Hoffmeister D."/>
            <person name="Schwenk D."/>
            <person name="Hadar Y."/>
            <person name="Yarden O."/>
            <person name="de Vries R.P."/>
            <person name="Wiebenga A."/>
            <person name="Stenlid J."/>
            <person name="Eastwood D."/>
            <person name="Grigoriev I.V."/>
            <person name="Berka R.M."/>
            <person name="Blanchette R.A."/>
            <person name="Kersten P."/>
            <person name="Martinez A.T."/>
            <person name="Vicuna R."/>
            <person name="Cullen D."/>
        </authorList>
    </citation>
    <scope>NUCLEOTIDE SEQUENCE [LARGE SCALE GENOMIC DNA]</scope>
    <source>
        <strain evidence="6 7">B</strain>
    </source>
</reference>
<dbReference type="InterPro" id="IPR036388">
    <property type="entry name" value="WH-like_DNA-bd_sf"/>
</dbReference>
<accession>M2PSQ7</accession>
<evidence type="ECO:0000256" key="1">
    <source>
        <dbReference type="ARBA" id="ARBA00022603"/>
    </source>
</evidence>
<feature type="domain" description="O-methyltransferase C-terminal" evidence="4">
    <location>
        <begin position="208"/>
        <end position="382"/>
    </location>
</feature>
<dbReference type="PROSITE" id="PS51683">
    <property type="entry name" value="SAM_OMT_II"/>
    <property type="match status" value="1"/>
</dbReference>
<evidence type="ECO:0000259" key="5">
    <source>
        <dbReference type="Pfam" id="PF08100"/>
    </source>
</evidence>
<dbReference type="InterPro" id="IPR036390">
    <property type="entry name" value="WH_DNA-bd_sf"/>
</dbReference>
<dbReference type="InterPro" id="IPR012967">
    <property type="entry name" value="COMT_dimerisation"/>
</dbReference>